<feature type="domain" description="Zinc finger C2H2 LYAR-type" evidence="10">
    <location>
        <begin position="30"/>
        <end position="57"/>
    </location>
</feature>
<evidence type="ECO:0000256" key="5">
    <source>
        <dbReference type="ARBA" id="ARBA00022833"/>
    </source>
</evidence>
<dbReference type="GO" id="GO:0006364">
    <property type="term" value="P:rRNA processing"/>
    <property type="evidence" value="ECO:0007669"/>
    <property type="project" value="TreeGrafter"/>
</dbReference>
<evidence type="ECO:0000256" key="4">
    <source>
        <dbReference type="ARBA" id="ARBA00022771"/>
    </source>
</evidence>
<evidence type="ECO:0000256" key="7">
    <source>
        <dbReference type="ARBA" id="ARBA00061084"/>
    </source>
</evidence>
<keyword evidence="2" id="KW-0479">Metal-binding</keyword>
<dbReference type="STRING" id="1076935.U4KY85"/>
<evidence type="ECO:0000259" key="10">
    <source>
        <dbReference type="Pfam" id="PF08790"/>
    </source>
</evidence>
<evidence type="ECO:0000256" key="9">
    <source>
        <dbReference type="SAM" id="MobiDB-lite"/>
    </source>
</evidence>
<comment type="subcellular location">
    <subcellularLocation>
        <location evidence="1">Nucleus</location>
    </subcellularLocation>
</comment>
<keyword evidence="6" id="KW-0539">Nucleus</keyword>
<name>U4KY85_PYROM</name>
<dbReference type="PANTHER" id="PTHR13100">
    <property type="entry name" value="CELL GROWTH-REGULATING NUCLEOLAR PROTEIN LYAR"/>
    <property type="match status" value="1"/>
</dbReference>
<evidence type="ECO:0000256" key="8">
    <source>
        <dbReference type="PROSITE-ProRule" id="PRU01145"/>
    </source>
</evidence>
<keyword evidence="4 8" id="KW-0863">Zinc-finger</keyword>
<sequence>MVSFNCEACNDVIKKPKLDAHRGRCRNAVFSCIDCSTTFYGTDYRNHTSCISEEQKYQGALYREPKKKGQQQQKQQPKAAEKPVEKVVEEAKDIEMTEAPVEEKKEEVKEEVKEEKKEKKEKKEKNEKKEKKEKAKKDEKPKKEKKEKKDEKKEEETKEEAKEESKEEETPAEEEKEEEAKKEDKKEKAKKEKAEKKDKKRKADDAEAPAAEAKKTRTDSRDAVEVFFENFKAGRPVTIQKAIERTKKDIGDEFDAEALLNELKVKREKDGSLVLYKDEKKVKNAKKGGKKEEAKEE</sequence>
<dbReference type="FunFam" id="3.30.1490.490:FF:000001">
    <property type="entry name" value="cell growth-regulating nucleolar protein-like"/>
    <property type="match status" value="1"/>
</dbReference>
<keyword evidence="5" id="KW-0862">Zinc</keyword>
<reference evidence="11 12" key="1">
    <citation type="journal article" date="2013" name="PLoS Genet.">
        <title>The genome and development-dependent transcriptomes of Pyronema confluens: a window into fungal evolution.</title>
        <authorList>
            <person name="Traeger S."/>
            <person name="Altegoer F."/>
            <person name="Freitag M."/>
            <person name="Gabaldon T."/>
            <person name="Kempken F."/>
            <person name="Kumar A."/>
            <person name="Marcet-Houben M."/>
            <person name="Poggeler S."/>
            <person name="Stajich J.E."/>
            <person name="Nowrousian M."/>
        </authorList>
    </citation>
    <scope>NUCLEOTIDE SEQUENCE [LARGE SCALE GENOMIC DNA]</scope>
    <source>
        <strain evidence="12">CBS 100304</strain>
        <tissue evidence="11">Vegetative mycelium</tissue>
    </source>
</reference>
<feature type="region of interest" description="Disordered" evidence="9">
    <location>
        <begin position="61"/>
        <end position="220"/>
    </location>
</feature>
<dbReference type="Gene3D" id="3.30.1490.490">
    <property type="match status" value="1"/>
</dbReference>
<evidence type="ECO:0000313" key="12">
    <source>
        <dbReference type="Proteomes" id="UP000018144"/>
    </source>
</evidence>
<dbReference type="OrthoDB" id="21474at2759"/>
<dbReference type="eggNOG" id="KOG2186">
    <property type="taxonomic scope" value="Eukaryota"/>
</dbReference>
<keyword evidence="3" id="KW-0677">Repeat</keyword>
<accession>U4KY85</accession>
<keyword evidence="12" id="KW-1185">Reference proteome</keyword>
<dbReference type="InterPro" id="IPR039999">
    <property type="entry name" value="LYAR"/>
</dbReference>
<protein>
    <submittedName>
        <fullName evidence="11">Similar to UPF0743 protein C215.06c acc. no. O94311</fullName>
    </submittedName>
</protein>
<organism evidence="11 12">
    <name type="scientific">Pyronema omphalodes (strain CBS 100304)</name>
    <name type="common">Pyronema confluens</name>
    <dbReference type="NCBI Taxonomy" id="1076935"/>
    <lineage>
        <taxon>Eukaryota</taxon>
        <taxon>Fungi</taxon>
        <taxon>Dikarya</taxon>
        <taxon>Ascomycota</taxon>
        <taxon>Pezizomycotina</taxon>
        <taxon>Pezizomycetes</taxon>
        <taxon>Pezizales</taxon>
        <taxon>Pyronemataceae</taxon>
        <taxon>Pyronema</taxon>
    </lineage>
</organism>
<evidence type="ECO:0000256" key="1">
    <source>
        <dbReference type="ARBA" id="ARBA00004123"/>
    </source>
</evidence>
<dbReference type="SUPFAM" id="SSF57667">
    <property type="entry name" value="beta-beta-alpha zinc fingers"/>
    <property type="match status" value="2"/>
</dbReference>
<dbReference type="InterPro" id="IPR014898">
    <property type="entry name" value="Znf_C2H2_LYAR"/>
</dbReference>
<dbReference type="GO" id="GO:0000122">
    <property type="term" value="P:negative regulation of transcription by RNA polymerase II"/>
    <property type="evidence" value="ECO:0007669"/>
    <property type="project" value="TreeGrafter"/>
</dbReference>
<dbReference type="EMBL" id="HF935323">
    <property type="protein sequence ID" value="CCX06931.1"/>
    <property type="molecule type" value="Genomic_DNA"/>
</dbReference>
<feature type="compositionally biased region" description="Basic and acidic residues" evidence="9">
    <location>
        <begin position="79"/>
        <end position="169"/>
    </location>
</feature>
<dbReference type="PROSITE" id="PS51804">
    <property type="entry name" value="ZF_C2HC_LYAR"/>
    <property type="match status" value="2"/>
</dbReference>
<evidence type="ECO:0000313" key="11">
    <source>
        <dbReference type="EMBL" id="CCX06931.1"/>
    </source>
</evidence>
<dbReference type="InterPro" id="IPR036236">
    <property type="entry name" value="Znf_C2H2_sf"/>
</dbReference>
<comment type="similarity">
    <text evidence="7">Belongs to the UPF0743 family.</text>
</comment>
<evidence type="ECO:0000256" key="2">
    <source>
        <dbReference type="ARBA" id="ARBA00022723"/>
    </source>
</evidence>
<dbReference type="Proteomes" id="UP000018144">
    <property type="component" value="Unassembled WGS sequence"/>
</dbReference>
<feature type="compositionally biased region" description="Basic and acidic residues" evidence="9">
    <location>
        <begin position="178"/>
        <end position="205"/>
    </location>
</feature>
<proteinExistence type="inferred from homology"/>
<evidence type="ECO:0000256" key="6">
    <source>
        <dbReference type="ARBA" id="ARBA00023242"/>
    </source>
</evidence>
<dbReference type="Pfam" id="PF08790">
    <property type="entry name" value="zf-LYAR"/>
    <property type="match status" value="1"/>
</dbReference>
<dbReference type="GO" id="GO:0008270">
    <property type="term" value="F:zinc ion binding"/>
    <property type="evidence" value="ECO:0007669"/>
    <property type="project" value="UniProtKB-KW"/>
</dbReference>
<dbReference type="AlphaFoldDB" id="U4KY85"/>
<dbReference type="PANTHER" id="PTHR13100:SF10">
    <property type="entry name" value="CELL GROWTH-REGULATING NUCLEOLAR PROTEIN"/>
    <property type="match status" value="1"/>
</dbReference>
<dbReference type="GO" id="GO:0003677">
    <property type="term" value="F:DNA binding"/>
    <property type="evidence" value="ECO:0007669"/>
    <property type="project" value="InterPro"/>
</dbReference>
<dbReference type="GO" id="GO:0005730">
    <property type="term" value="C:nucleolus"/>
    <property type="evidence" value="ECO:0007669"/>
    <property type="project" value="TreeGrafter"/>
</dbReference>
<dbReference type="OMA" id="DTHPISE"/>
<evidence type="ECO:0000256" key="3">
    <source>
        <dbReference type="ARBA" id="ARBA00022737"/>
    </source>
</evidence>
<gene>
    <name evidence="11" type="ORF">PCON_06518</name>
</gene>